<dbReference type="AlphaFoldDB" id="A0A231UZZ7"/>
<dbReference type="Gene3D" id="2.60.260.40">
    <property type="entry name" value="q5lls5 like domains"/>
    <property type="match status" value="1"/>
</dbReference>
<evidence type="ECO:0000313" key="3">
    <source>
        <dbReference type="Proteomes" id="UP000215405"/>
    </source>
</evidence>
<dbReference type="RefSeq" id="WP_094075489.1">
    <property type="nucleotide sequence ID" value="NZ_KZ851842.1"/>
</dbReference>
<name>A0A231UZZ7_9HYPH</name>
<dbReference type="OrthoDB" id="9807344at2"/>
<accession>A0A231UZZ7</accession>
<sequence>MMASRIAHFQNSSGHDRIEIGVREFMCVGANPPFDHPHVFLDMGRDNEKVCPYCSTLYVFNGTLTAEETKPKNCLYRVVAA</sequence>
<reference evidence="3" key="1">
    <citation type="journal article" date="2017" name="Int. J. Syst. Evol. Microbiol.">
        <title>Notoacmeibacter marinus gen. nov., sp. nov., isolated from the gut of a limpet and proposal of Notoacmeibacteraceae fam. nov. in the order Rhizobiales of the class Alphaproteobacteria.</title>
        <authorList>
            <person name="Huang Z."/>
            <person name="Guo F."/>
            <person name="Lai Q."/>
        </authorList>
    </citation>
    <scope>NUCLEOTIDE SEQUENCE [LARGE SCALE GENOMIC DNA]</scope>
    <source>
        <strain evidence="3">XMTR2A4</strain>
    </source>
</reference>
<evidence type="ECO:0000259" key="1">
    <source>
        <dbReference type="Pfam" id="PF10276"/>
    </source>
</evidence>
<dbReference type="EMBL" id="NBYO01000001">
    <property type="protein sequence ID" value="OXT01518.1"/>
    <property type="molecule type" value="Genomic_DNA"/>
</dbReference>
<feature type="domain" description="Zinc finger CHCC-type" evidence="1">
    <location>
        <begin position="23"/>
        <end position="58"/>
    </location>
</feature>
<protein>
    <recommendedName>
        <fullName evidence="1">Zinc finger CHCC-type domain-containing protein</fullName>
    </recommendedName>
</protein>
<dbReference type="Proteomes" id="UP000215405">
    <property type="component" value="Unassembled WGS sequence"/>
</dbReference>
<keyword evidence="3" id="KW-1185">Reference proteome</keyword>
<dbReference type="Pfam" id="PF10276">
    <property type="entry name" value="zf-CHCC"/>
    <property type="match status" value="1"/>
</dbReference>
<evidence type="ECO:0000313" key="2">
    <source>
        <dbReference type="EMBL" id="OXT01518.1"/>
    </source>
</evidence>
<proteinExistence type="predicted"/>
<organism evidence="2 3">
    <name type="scientific">Notoacmeibacter marinus</name>
    <dbReference type="NCBI Taxonomy" id="1876515"/>
    <lineage>
        <taxon>Bacteria</taxon>
        <taxon>Pseudomonadati</taxon>
        <taxon>Pseudomonadota</taxon>
        <taxon>Alphaproteobacteria</taxon>
        <taxon>Hyphomicrobiales</taxon>
        <taxon>Notoacmeibacteraceae</taxon>
        <taxon>Notoacmeibacter</taxon>
    </lineage>
</organism>
<comment type="caution">
    <text evidence="2">The sequence shown here is derived from an EMBL/GenBank/DDBJ whole genome shotgun (WGS) entry which is preliminary data.</text>
</comment>
<dbReference type="InterPro" id="IPR019401">
    <property type="entry name" value="Znf_CHCC"/>
</dbReference>
<gene>
    <name evidence="2" type="ORF">B7H23_00620</name>
</gene>